<comment type="similarity">
    <text evidence="1 6">Belongs to the peptidase M42 family.</text>
</comment>
<keyword evidence="3" id="KW-0645">Protease</keyword>
<dbReference type="SUPFAM" id="SSF101821">
    <property type="entry name" value="Aminopeptidase/glucanase lid domain"/>
    <property type="match status" value="1"/>
</dbReference>
<keyword evidence="4" id="KW-0479">Metal-binding</keyword>
<dbReference type="Gene3D" id="2.40.30.40">
    <property type="entry name" value="Peptidase M42, domain 2"/>
    <property type="match status" value="1"/>
</dbReference>
<proteinExistence type="inferred from homology"/>
<dbReference type="Pfam" id="PF05343">
    <property type="entry name" value="Peptidase_M42"/>
    <property type="match status" value="1"/>
</dbReference>
<evidence type="ECO:0000256" key="5">
    <source>
        <dbReference type="ARBA" id="ARBA00022801"/>
    </source>
</evidence>
<dbReference type="PIRSF" id="PIRSF001123">
    <property type="entry name" value="PepA_GA"/>
    <property type="match status" value="1"/>
</dbReference>
<dbReference type="Proteomes" id="UP000093694">
    <property type="component" value="Unassembled WGS sequence"/>
</dbReference>
<name>A0ABX2WQP9_9CLOT</name>
<evidence type="ECO:0000256" key="2">
    <source>
        <dbReference type="ARBA" id="ARBA00022438"/>
    </source>
</evidence>
<evidence type="ECO:0000256" key="3">
    <source>
        <dbReference type="ARBA" id="ARBA00022670"/>
    </source>
</evidence>
<evidence type="ECO:0000313" key="7">
    <source>
        <dbReference type="EMBL" id="OBR91116.1"/>
    </source>
</evidence>
<keyword evidence="2 7" id="KW-0031">Aminopeptidase</keyword>
<evidence type="ECO:0000313" key="8">
    <source>
        <dbReference type="Proteomes" id="UP000093694"/>
    </source>
</evidence>
<sequence length="341" mass="38100">MLLEKLSNCIGPSGYEEEIRNVIKEELYTFTDNVTVDRMGNVIVHSDNNDNSSPKIMIASHMDERGLIITAYNDDGTLKFSTLGKMEKGALPCKTVLIGNKKVHGVIGIKPIHLQNKSERDRNISYDDMCIDIGASSKDECRKTVSLGDFVVFDNSFSNFGDNLVKGKALDNRIGCSILLELLKEKYECNLYGVFYVQGNIDKRGIYTAAYNVKPDIMIDLDTINSTDGEGVPEYLKTNELTGGPVIPFNMEESIFNRDIVKSIRNKADNMGIAYKKSISTKDTSKLKPVRLPINNCKTAAVLIPCKHMDYNISMCSLMDYESTLTLVKSYLSDLSDNYLL</sequence>
<dbReference type="PANTHER" id="PTHR32481">
    <property type="entry name" value="AMINOPEPTIDASE"/>
    <property type="match status" value="1"/>
</dbReference>
<evidence type="ECO:0000256" key="6">
    <source>
        <dbReference type="PIRNR" id="PIRNR001123"/>
    </source>
</evidence>
<evidence type="ECO:0000256" key="1">
    <source>
        <dbReference type="ARBA" id="ARBA00006272"/>
    </source>
</evidence>
<dbReference type="InterPro" id="IPR023367">
    <property type="entry name" value="Peptidase_M42_dom2"/>
</dbReference>
<accession>A0ABX2WQP9</accession>
<keyword evidence="8" id="KW-1185">Reference proteome</keyword>
<protein>
    <submittedName>
        <fullName evidence="7">Aminopeptidase YsdC</fullName>
        <ecNumber evidence="7">3.4.11.-</ecNumber>
    </submittedName>
</protein>
<comment type="caution">
    <text evidence="7">The sequence shown here is derived from an EMBL/GenBank/DDBJ whole genome shotgun (WGS) entry which is preliminary data.</text>
</comment>
<dbReference type="GO" id="GO:0004177">
    <property type="term" value="F:aminopeptidase activity"/>
    <property type="evidence" value="ECO:0007669"/>
    <property type="project" value="UniProtKB-KW"/>
</dbReference>
<reference evidence="7 8" key="1">
    <citation type="journal article" date="2016" name="Front. Microbiol.">
        <title>Industrial Acetogenic Biocatalysts: A Comparative Metabolic and Genomic Analysis.</title>
        <authorList>
            <person name="Bengelsdorf F."/>
            <person name="Poehlein A."/>
            <person name="Sonja S."/>
            <person name="Erz C."/>
            <person name="Hummel T."/>
            <person name="Hoffmeister S."/>
            <person name="Daniel R."/>
            <person name="Durre P."/>
        </authorList>
    </citation>
    <scope>NUCLEOTIDE SEQUENCE [LARGE SCALE GENOMIC DNA]</scope>
    <source>
        <strain evidence="7 8">PTA-10522</strain>
    </source>
</reference>
<dbReference type="InterPro" id="IPR008007">
    <property type="entry name" value="Peptidase_M42"/>
</dbReference>
<evidence type="ECO:0000256" key="4">
    <source>
        <dbReference type="ARBA" id="ARBA00022723"/>
    </source>
</evidence>
<keyword evidence="5 7" id="KW-0378">Hydrolase</keyword>
<dbReference type="EC" id="3.4.11.-" evidence="7"/>
<dbReference type="SUPFAM" id="SSF53187">
    <property type="entry name" value="Zn-dependent exopeptidases"/>
    <property type="match status" value="1"/>
</dbReference>
<dbReference type="PANTHER" id="PTHR32481:SF0">
    <property type="entry name" value="AMINOPEPTIDASE YPDE-RELATED"/>
    <property type="match status" value="1"/>
</dbReference>
<dbReference type="RefSeq" id="WP_063602603.1">
    <property type="nucleotide sequence ID" value="NZ_LITQ01000055.1"/>
</dbReference>
<dbReference type="EMBL" id="LROR01000078">
    <property type="protein sequence ID" value="OBR91116.1"/>
    <property type="molecule type" value="Genomic_DNA"/>
</dbReference>
<dbReference type="Gene3D" id="3.40.630.10">
    <property type="entry name" value="Zn peptidases"/>
    <property type="match status" value="1"/>
</dbReference>
<gene>
    <name evidence="7" type="primary">ysdC_2</name>
    <name evidence="7" type="ORF">CLCOS_35860</name>
</gene>
<dbReference type="InterPro" id="IPR051464">
    <property type="entry name" value="Peptidase_M42_aminopept"/>
</dbReference>
<organism evidence="7 8">
    <name type="scientific">Clostridium coskatii</name>
    <dbReference type="NCBI Taxonomy" id="1705578"/>
    <lineage>
        <taxon>Bacteria</taxon>
        <taxon>Bacillati</taxon>
        <taxon>Bacillota</taxon>
        <taxon>Clostridia</taxon>
        <taxon>Eubacteriales</taxon>
        <taxon>Clostridiaceae</taxon>
        <taxon>Clostridium</taxon>
    </lineage>
</organism>